<organism evidence="6 7">
    <name type="scientific">Pseudotamlana carrageenivorans</name>
    <dbReference type="NCBI Taxonomy" id="2069432"/>
    <lineage>
        <taxon>Bacteria</taxon>
        <taxon>Pseudomonadati</taxon>
        <taxon>Bacteroidota</taxon>
        <taxon>Flavobacteriia</taxon>
        <taxon>Flavobacteriales</taxon>
        <taxon>Flavobacteriaceae</taxon>
        <taxon>Pseudotamlana</taxon>
    </lineage>
</organism>
<protein>
    <submittedName>
        <fullName evidence="6">Succinylglutamate desuccinylase</fullName>
    </submittedName>
</protein>
<dbReference type="InterPro" id="IPR053138">
    <property type="entry name" value="N-alpha-Ac-DABA_deacetylase"/>
</dbReference>
<dbReference type="AlphaFoldDB" id="A0A2I7SFP7"/>
<dbReference type="InterPro" id="IPR043795">
    <property type="entry name" value="N-alpha-Ac-DABA-like"/>
</dbReference>
<evidence type="ECO:0000256" key="2">
    <source>
        <dbReference type="ARBA" id="ARBA00022723"/>
    </source>
</evidence>
<comment type="cofactor">
    <cofactor evidence="1">
        <name>Zn(2+)</name>
        <dbReference type="ChEBI" id="CHEBI:29105"/>
    </cofactor>
</comment>
<dbReference type="GO" id="GO:0016811">
    <property type="term" value="F:hydrolase activity, acting on carbon-nitrogen (but not peptide) bonds, in linear amides"/>
    <property type="evidence" value="ECO:0007669"/>
    <property type="project" value="InterPro"/>
</dbReference>
<evidence type="ECO:0000256" key="4">
    <source>
        <dbReference type="ARBA" id="ARBA00022833"/>
    </source>
</evidence>
<evidence type="ECO:0000259" key="5">
    <source>
        <dbReference type="Pfam" id="PF24827"/>
    </source>
</evidence>
<dbReference type="RefSeq" id="WP_102994817.1">
    <property type="nucleotide sequence ID" value="NZ_CP025938.1"/>
</dbReference>
<evidence type="ECO:0000256" key="3">
    <source>
        <dbReference type="ARBA" id="ARBA00022801"/>
    </source>
</evidence>
<dbReference type="PIRSF" id="PIRSF039012">
    <property type="entry name" value="ASP"/>
    <property type="match status" value="1"/>
</dbReference>
<dbReference type="GO" id="GO:0046872">
    <property type="term" value="F:metal ion binding"/>
    <property type="evidence" value="ECO:0007669"/>
    <property type="project" value="UniProtKB-KW"/>
</dbReference>
<feature type="domain" description="Succinylglutamate desuccinylase/Aspartoacylase catalytic" evidence="5">
    <location>
        <begin position="49"/>
        <end position="228"/>
    </location>
</feature>
<evidence type="ECO:0000256" key="1">
    <source>
        <dbReference type="ARBA" id="ARBA00001947"/>
    </source>
</evidence>
<reference evidence="7" key="1">
    <citation type="submission" date="2018-01" db="EMBL/GenBank/DDBJ databases">
        <title>Complete genome of Tamlana sp. UJ94.</title>
        <authorList>
            <person name="Jung J."/>
            <person name="Chung D."/>
            <person name="Bae S.S."/>
            <person name="Baek K."/>
        </authorList>
    </citation>
    <scope>NUCLEOTIDE SEQUENCE [LARGE SCALE GENOMIC DNA]</scope>
    <source>
        <strain evidence="7">UJ94</strain>
    </source>
</reference>
<accession>A0A2I7SFP7</accession>
<sequence length="327" mass="35913">MTNINKGDLHILGTTIKLGESKEVNFNVANLHSSTPVNVPIIIERALKPGPTVLFTAGIHGDEVNGVEIVRQLIAKNINKPKCGTIMCMPVINIFGFINLTREFPDGRDLNRVFPGSPTGSLAGRVAHKLINDVIPNVDFIIDFHTGGSGRFNAPQLRFEKSNEELIALAKVFGAPFVLYSKNLSKSFRATCSKLGKPILLFEGGKSFHIDDVVTNSGVNGSKRILKHLGMLNTNIKSSKPRHDCVFIDDSKWIRAKYSGMFKASIHIGAYVLKGDVLGHITDPYGKFNYFVKAPNSGYIINVNEAPVVYQGDALFHISKKLKRVLS</sequence>
<dbReference type="KEGG" id="taj:C1A40_04275"/>
<dbReference type="SUPFAM" id="SSF53187">
    <property type="entry name" value="Zn-dependent exopeptidases"/>
    <property type="match status" value="1"/>
</dbReference>
<gene>
    <name evidence="6" type="ORF">C1A40_04275</name>
</gene>
<dbReference type="InterPro" id="IPR055438">
    <property type="entry name" value="AstE_AspA_cat"/>
</dbReference>
<dbReference type="Proteomes" id="UP000236592">
    <property type="component" value="Chromosome"/>
</dbReference>
<keyword evidence="2" id="KW-0479">Metal-binding</keyword>
<proteinExistence type="predicted"/>
<dbReference type="Gene3D" id="3.40.630.10">
    <property type="entry name" value="Zn peptidases"/>
    <property type="match status" value="1"/>
</dbReference>
<name>A0A2I7SFP7_9FLAO</name>
<evidence type="ECO:0000313" key="6">
    <source>
        <dbReference type="EMBL" id="AUS04739.1"/>
    </source>
</evidence>
<keyword evidence="7" id="KW-1185">Reference proteome</keyword>
<keyword evidence="3" id="KW-0378">Hydrolase</keyword>
<keyword evidence="4" id="KW-0862">Zinc</keyword>
<dbReference type="CDD" id="cd06251">
    <property type="entry name" value="M14_ASTE_ASPA-like"/>
    <property type="match status" value="1"/>
</dbReference>
<dbReference type="GO" id="GO:0016788">
    <property type="term" value="F:hydrolase activity, acting on ester bonds"/>
    <property type="evidence" value="ECO:0007669"/>
    <property type="project" value="InterPro"/>
</dbReference>
<dbReference type="EMBL" id="CP025938">
    <property type="protein sequence ID" value="AUS04739.1"/>
    <property type="molecule type" value="Genomic_DNA"/>
</dbReference>
<evidence type="ECO:0000313" key="7">
    <source>
        <dbReference type="Proteomes" id="UP000236592"/>
    </source>
</evidence>
<dbReference type="PANTHER" id="PTHR37326:SF2">
    <property type="entry name" value="SUCCINYLGLUTAMATE DESUCCINYLASE_ASPARTOACYLASE FAMILY PROTEIN"/>
    <property type="match status" value="1"/>
</dbReference>
<dbReference type="OrthoDB" id="9782876at2"/>
<dbReference type="Pfam" id="PF24827">
    <property type="entry name" value="AstE_AspA_cat"/>
    <property type="match status" value="1"/>
</dbReference>
<dbReference type="PANTHER" id="PTHR37326">
    <property type="entry name" value="BLL3975 PROTEIN"/>
    <property type="match status" value="1"/>
</dbReference>